<feature type="transmembrane region" description="Helical" evidence="10">
    <location>
        <begin position="110"/>
        <end position="131"/>
    </location>
</feature>
<sequence length="146" mass="14732">MAVSTPRPAHRRWGLVLLVAAGGAVGSTARYALSSAVGPSDGWPVATTVENVVGAFALGLLLEALLRRGPEDAWARRVRLGLGTGVLGGFTTYSTLALETERLLTAGRPGLAAAYALVSVAAGAVAALAGITVAARRARAGAEDAR</sequence>
<evidence type="ECO:0000256" key="6">
    <source>
        <dbReference type="ARBA" id="ARBA00023303"/>
    </source>
</evidence>
<evidence type="ECO:0000256" key="4">
    <source>
        <dbReference type="ARBA" id="ARBA00022989"/>
    </source>
</evidence>
<evidence type="ECO:0000256" key="7">
    <source>
        <dbReference type="ARBA" id="ARBA00035120"/>
    </source>
</evidence>
<comment type="activity regulation">
    <text evidence="10">Na(+) is not transported, but it plays an essential structural role and its presence is essential for fluoride channel function.</text>
</comment>
<keyword evidence="2 10" id="KW-1003">Cell membrane</keyword>
<evidence type="ECO:0000313" key="14">
    <source>
        <dbReference type="Proteomes" id="UP000618382"/>
    </source>
</evidence>
<dbReference type="RefSeq" id="WP_308439086.1">
    <property type="nucleotide sequence ID" value="NZ_BAABFI010000001.1"/>
</dbReference>
<dbReference type="EMBL" id="JACCBK010000001">
    <property type="protein sequence ID" value="NYD86531.1"/>
    <property type="molecule type" value="Genomic_DNA"/>
</dbReference>
<keyword evidence="10" id="KW-0479">Metal-binding</keyword>
<dbReference type="GO" id="GO:0005886">
    <property type="term" value="C:plasma membrane"/>
    <property type="evidence" value="ECO:0007669"/>
    <property type="project" value="UniProtKB-SubCell"/>
</dbReference>
<reference evidence="12 13" key="1">
    <citation type="submission" date="2020-07" db="EMBL/GenBank/DDBJ databases">
        <title>Sequencing the genomes of 1000 actinobacteria strains.</title>
        <authorList>
            <person name="Klenk H.-P."/>
        </authorList>
    </citation>
    <scope>NUCLEOTIDE SEQUENCE [LARGE SCALE GENOMIC DNA]</scope>
    <source>
        <strain evidence="12 13">DSM 24482</strain>
    </source>
</reference>
<keyword evidence="3 10" id="KW-0812">Transmembrane</keyword>
<keyword evidence="6 10" id="KW-0407">Ion channel</keyword>
<comment type="similarity">
    <text evidence="7 10">Belongs to the fluoride channel Fluc/FEX (TC 1.A.43) family.</text>
</comment>
<comment type="caution">
    <text evidence="12">The sequence shown here is derived from an EMBL/GenBank/DDBJ whole genome shotgun (WGS) entry which is preliminary data.</text>
</comment>
<name>A0A7Y9FFR9_9CELL</name>
<evidence type="ECO:0000313" key="13">
    <source>
        <dbReference type="Proteomes" id="UP000577956"/>
    </source>
</evidence>
<evidence type="ECO:0000313" key="11">
    <source>
        <dbReference type="EMBL" id="GIG32579.1"/>
    </source>
</evidence>
<accession>A0A7Y9FFR9</accession>
<keyword evidence="10" id="KW-0915">Sodium</keyword>
<dbReference type="HAMAP" id="MF_00454">
    <property type="entry name" value="FluC"/>
    <property type="match status" value="1"/>
</dbReference>
<keyword evidence="14" id="KW-1185">Reference proteome</keyword>
<dbReference type="Proteomes" id="UP000577956">
    <property type="component" value="Unassembled WGS sequence"/>
</dbReference>
<comment type="function">
    <text evidence="9 10">Fluoride-specific ion channel. Important for reducing fluoride concentration in the cell, thus reducing its toxicity.</text>
</comment>
<evidence type="ECO:0000256" key="10">
    <source>
        <dbReference type="HAMAP-Rule" id="MF_00454"/>
    </source>
</evidence>
<organism evidence="12 13">
    <name type="scientific">Cellulomonas oligotrophica</name>
    <dbReference type="NCBI Taxonomy" id="931536"/>
    <lineage>
        <taxon>Bacteria</taxon>
        <taxon>Bacillati</taxon>
        <taxon>Actinomycetota</taxon>
        <taxon>Actinomycetes</taxon>
        <taxon>Micrococcales</taxon>
        <taxon>Cellulomonadaceae</taxon>
        <taxon>Cellulomonas</taxon>
    </lineage>
</organism>
<dbReference type="Proteomes" id="UP000618382">
    <property type="component" value="Unassembled WGS sequence"/>
</dbReference>
<dbReference type="PANTHER" id="PTHR28259">
    <property type="entry name" value="FLUORIDE EXPORT PROTEIN 1-RELATED"/>
    <property type="match status" value="1"/>
</dbReference>
<dbReference type="AlphaFoldDB" id="A0A7Y9FFR9"/>
<keyword evidence="10" id="KW-0813">Transport</keyword>
<evidence type="ECO:0000256" key="2">
    <source>
        <dbReference type="ARBA" id="ARBA00022475"/>
    </source>
</evidence>
<proteinExistence type="inferred from homology"/>
<dbReference type="GO" id="GO:0140114">
    <property type="term" value="P:cellular detoxification of fluoride"/>
    <property type="evidence" value="ECO:0007669"/>
    <property type="project" value="UniProtKB-UniRule"/>
</dbReference>
<evidence type="ECO:0000256" key="5">
    <source>
        <dbReference type="ARBA" id="ARBA00023136"/>
    </source>
</evidence>
<dbReference type="EMBL" id="BONN01000004">
    <property type="protein sequence ID" value="GIG32579.1"/>
    <property type="molecule type" value="Genomic_DNA"/>
</dbReference>
<evidence type="ECO:0000256" key="3">
    <source>
        <dbReference type="ARBA" id="ARBA00022692"/>
    </source>
</evidence>
<dbReference type="InterPro" id="IPR003691">
    <property type="entry name" value="FluC"/>
</dbReference>
<dbReference type="PANTHER" id="PTHR28259:SF1">
    <property type="entry name" value="FLUORIDE EXPORT PROTEIN 1-RELATED"/>
    <property type="match status" value="1"/>
</dbReference>
<dbReference type="Pfam" id="PF02537">
    <property type="entry name" value="CRCB"/>
    <property type="match status" value="1"/>
</dbReference>
<feature type="transmembrane region" description="Helical" evidence="10">
    <location>
        <begin position="44"/>
        <end position="66"/>
    </location>
</feature>
<reference evidence="11 14" key="2">
    <citation type="submission" date="2021-01" db="EMBL/GenBank/DDBJ databases">
        <title>Whole genome shotgun sequence of Cellulomonas oligotrophica NBRC 109435.</title>
        <authorList>
            <person name="Komaki H."/>
            <person name="Tamura T."/>
        </authorList>
    </citation>
    <scope>NUCLEOTIDE SEQUENCE [LARGE SCALE GENOMIC DNA]</scope>
    <source>
        <strain evidence="11 14">NBRC 109435</strain>
    </source>
</reference>
<evidence type="ECO:0000256" key="8">
    <source>
        <dbReference type="ARBA" id="ARBA00035585"/>
    </source>
</evidence>
<feature type="binding site" evidence="10">
    <location>
        <position position="88"/>
    </location>
    <ligand>
        <name>Na(+)</name>
        <dbReference type="ChEBI" id="CHEBI:29101"/>
        <note>structural</note>
    </ligand>
</feature>
<evidence type="ECO:0000256" key="9">
    <source>
        <dbReference type="ARBA" id="ARBA00049940"/>
    </source>
</evidence>
<dbReference type="GO" id="GO:0046872">
    <property type="term" value="F:metal ion binding"/>
    <property type="evidence" value="ECO:0007669"/>
    <property type="project" value="UniProtKB-KW"/>
</dbReference>
<keyword evidence="4 10" id="KW-1133">Transmembrane helix</keyword>
<keyword evidence="10" id="KW-0406">Ion transport</keyword>
<dbReference type="GO" id="GO:0062054">
    <property type="term" value="F:fluoride channel activity"/>
    <property type="evidence" value="ECO:0007669"/>
    <property type="project" value="UniProtKB-UniRule"/>
</dbReference>
<keyword evidence="5 10" id="KW-0472">Membrane</keyword>
<evidence type="ECO:0000256" key="1">
    <source>
        <dbReference type="ARBA" id="ARBA00004651"/>
    </source>
</evidence>
<feature type="binding site" evidence="10">
    <location>
        <position position="91"/>
    </location>
    <ligand>
        <name>Na(+)</name>
        <dbReference type="ChEBI" id="CHEBI:29101"/>
        <note>structural</note>
    </ligand>
</feature>
<gene>
    <name evidence="10" type="primary">fluC</name>
    <name evidence="10" type="synonym">crcB</name>
    <name evidence="11" type="synonym">crcB_2</name>
    <name evidence="12" type="ORF">BKA21_002080</name>
    <name evidence="11" type="ORF">Col01nite_17380</name>
</gene>
<evidence type="ECO:0000313" key="12">
    <source>
        <dbReference type="EMBL" id="NYD86531.1"/>
    </source>
</evidence>
<comment type="catalytic activity">
    <reaction evidence="8">
        <text>fluoride(in) = fluoride(out)</text>
        <dbReference type="Rhea" id="RHEA:76159"/>
        <dbReference type="ChEBI" id="CHEBI:17051"/>
    </reaction>
    <physiologicalReaction direction="left-to-right" evidence="8">
        <dbReference type="Rhea" id="RHEA:76160"/>
    </physiologicalReaction>
</comment>
<comment type="subcellular location">
    <subcellularLocation>
        <location evidence="1 10">Cell membrane</location>
        <topology evidence="1 10">Multi-pass membrane protein</topology>
    </subcellularLocation>
</comment>
<protein>
    <recommendedName>
        <fullName evidence="10">Fluoride-specific ion channel FluC</fullName>
    </recommendedName>
</protein>
<feature type="transmembrane region" description="Helical" evidence="10">
    <location>
        <begin position="78"/>
        <end position="98"/>
    </location>
</feature>